<dbReference type="CDD" id="cd06257">
    <property type="entry name" value="DnaJ"/>
    <property type="match status" value="1"/>
</dbReference>
<dbReference type="InterPro" id="IPR036869">
    <property type="entry name" value="J_dom_sf"/>
</dbReference>
<feature type="domain" description="J" evidence="3">
    <location>
        <begin position="78"/>
        <end position="142"/>
    </location>
</feature>
<dbReference type="Gene3D" id="1.10.287.110">
    <property type="entry name" value="DnaJ domain"/>
    <property type="match status" value="1"/>
</dbReference>
<feature type="transmembrane region" description="Helical" evidence="2">
    <location>
        <begin position="6"/>
        <end position="31"/>
    </location>
</feature>
<dbReference type="AlphaFoldDB" id="A0A9P6LYC6"/>
<dbReference type="InterPro" id="IPR051948">
    <property type="entry name" value="Hsp70_co-chaperone_J-domain"/>
</dbReference>
<reference evidence="4" key="1">
    <citation type="journal article" date="2020" name="Fungal Divers.">
        <title>Resolving the Mortierellaceae phylogeny through synthesis of multi-gene phylogenetics and phylogenomics.</title>
        <authorList>
            <person name="Vandepol N."/>
            <person name="Liber J."/>
            <person name="Desiro A."/>
            <person name="Na H."/>
            <person name="Kennedy M."/>
            <person name="Barry K."/>
            <person name="Grigoriev I.V."/>
            <person name="Miller A.N."/>
            <person name="O'Donnell K."/>
            <person name="Stajich J.E."/>
            <person name="Bonito G."/>
        </authorList>
    </citation>
    <scope>NUCLEOTIDE SEQUENCE</scope>
    <source>
        <strain evidence="4">CK1249</strain>
    </source>
</reference>
<dbReference type="GO" id="GO:0005783">
    <property type="term" value="C:endoplasmic reticulum"/>
    <property type="evidence" value="ECO:0007669"/>
    <property type="project" value="TreeGrafter"/>
</dbReference>
<keyword evidence="1" id="KW-0143">Chaperone</keyword>
<keyword evidence="2" id="KW-1133">Transmembrane helix</keyword>
<name>A0A9P6LYC6_MORAP</name>
<accession>A0A9P6LYC6</accession>
<dbReference type="GO" id="GO:0051787">
    <property type="term" value="F:misfolded protein binding"/>
    <property type="evidence" value="ECO:0007669"/>
    <property type="project" value="TreeGrafter"/>
</dbReference>
<keyword evidence="2" id="KW-0472">Membrane</keyword>
<feature type="transmembrane region" description="Helical" evidence="2">
    <location>
        <begin position="165"/>
        <end position="183"/>
    </location>
</feature>
<dbReference type="PROSITE" id="PS50076">
    <property type="entry name" value="DNAJ_2"/>
    <property type="match status" value="1"/>
</dbReference>
<feature type="transmembrane region" description="Helical" evidence="2">
    <location>
        <begin position="52"/>
        <end position="68"/>
    </location>
</feature>
<dbReference type="EMBL" id="JAAAHY010001164">
    <property type="protein sequence ID" value="KAF9951936.1"/>
    <property type="molecule type" value="Genomic_DNA"/>
</dbReference>
<dbReference type="SMART" id="SM00271">
    <property type="entry name" value="DnaJ"/>
    <property type="match status" value="1"/>
</dbReference>
<evidence type="ECO:0000259" key="3">
    <source>
        <dbReference type="PROSITE" id="PS50076"/>
    </source>
</evidence>
<evidence type="ECO:0000256" key="2">
    <source>
        <dbReference type="SAM" id="Phobius"/>
    </source>
</evidence>
<organism evidence="4 5">
    <name type="scientific">Mortierella alpina</name>
    <name type="common">Oleaginous fungus</name>
    <name type="synonym">Mortierella renispora</name>
    <dbReference type="NCBI Taxonomy" id="64518"/>
    <lineage>
        <taxon>Eukaryota</taxon>
        <taxon>Fungi</taxon>
        <taxon>Fungi incertae sedis</taxon>
        <taxon>Mucoromycota</taxon>
        <taxon>Mortierellomycotina</taxon>
        <taxon>Mortierellomycetes</taxon>
        <taxon>Mortierellales</taxon>
        <taxon>Mortierellaceae</taxon>
        <taxon>Mortierella</taxon>
    </lineage>
</organism>
<dbReference type="OrthoDB" id="436519at2759"/>
<dbReference type="PROSITE" id="PS00636">
    <property type="entry name" value="DNAJ_1"/>
    <property type="match status" value="1"/>
</dbReference>
<evidence type="ECO:0000313" key="5">
    <source>
        <dbReference type="Proteomes" id="UP000738359"/>
    </source>
</evidence>
<protein>
    <recommendedName>
        <fullName evidence="3">J domain-containing protein</fullName>
    </recommendedName>
</protein>
<evidence type="ECO:0000256" key="1">
    <source>
        <dbReference type="ARBA" id="ARBA00023186"/>
    </source>
</evidence>
<dbReference type="GO" id="GO:0051087">
    <property type="term" value="F:protein-folding chaperone binding"/>
    <property type="evidence" value="ECO:0007669"/>
    <property type="project" value="TreeGrafter"/>
</dbReference>
<sequence>MVYQETFAGIVGWTVVPTFVTNILHTLFYSFRYSTKSAAIPPRGSAKHTRDRNFILCGVILLYLLYLIRNVDRALEPSHYDILDLNFHSFTQKQLKTNFRKASLQYHPDKVGDAGADIFVKIRDAYEVLSDPTLRQAYDWFGPTALKCTTCKTTKDYLRNGINEIVVMCATTAALLMVLGWLGRATYGRYWRYTLLAAVGLLELSLVQNTYPNRILSWLLPNRVTFEQIILLRQVYISTAIALSQIGPVLWPSHDTTKPKLSGSSKEWLQRLEDLTTASHDQVLTETKSTMEALTSSQDLNAHLRDQFSRLVLECTLHHQDQHLYSIKKSIISRFVTDKA</sequence>
<dbReference type="GO" id="GO:0036503">
    <property type="term" value="P:ERAD pathway"/>
    <property type="evidence" value="ECO:0007669"/>
    <property type="project" value="TreeGrafter"/>
</dbReference>
<dbReference type="SUPFAM" id="SSF46565">
    <property type="entry name" value="Chaperone J-domain"/>
    <property type="match status" value="1"/>
</dbReference>
<comment type="caution">
    <text evidence="4">The sequence shown here is derived from an EMBL/GenBank/DDBJ whole genome shotgun (WGS) entry which is preliminary data.</text>
</comment>
<dbReference type="InterPro" id="IPR018253">
    <property type="entry name" value="DnaJ_domain_CS"/>
</dbReference>
<gene>
    <name evidence="4" type="ORF">BGZ70_000800</name>
</gene>
<proteinExistence type="predicted"/>
<dbReference type="PANTHER" id="PTHR44360">
    <property type="entry name" value="DNAJ HOMOLOG SUBFAMILY B MEMBER 9"/>
    <property type="match status" value="1"/>
</dbReference>
<evidence type="ECO:0000313" key="4">
    <source>
        <dbReference type="EMBL" id="KAF9951936.1"/>
    </source>
</evidence>
<keyword evidence="5" id="KW-1185">Reference proteome</keyword>
<dbReference type="InterPro" id="IPR001623">
    <property type="entry name" value="DnaJ_domain"/>
</dbReference>
<keyword evidence="2" id="KW-0812">Transmembrane</keyword>
<dbReference type="Pfam" id="PF00226">
    <property type="entry name" value="DnaJ"/>
    <property type="match status" value="1"/>
</dbReference>
<dbReference type="PANTHER" id="PTHR44360:SF1">
    <property type="entry name" value="DNAJ HOMOLOG SUBFAMILY B MEMBER 9"/>
    <property type="match status" value="1"/>
</dbReference>
<dbReference type="Proteomes" id="UP000738359">
    <property type="component" value="Unassembled WGS sequence"/>
</dbReference>